<organism evidence="2 3">
    <name type="scientific">uncultured phage cr273_1</name>
    <dbReference type="NCBI Taxonomy" id="2772095"/>
    <lineage>
        <taxon>Viruses</taxon>
        <taxon>Duplodnaviria</taxon>
        <taxon>Heunggongvirae</taxon>
        <taxon>Uroviricota</taxon>
        <taxon>Caudoviricetes</taxon>
        <taxon>Crassvirales</taxon>
        <taxon>Suoliviridae</taxon>
        <taxon>Oafivirinae</taxon>
        <taxon>Buhlduvirus</taxon>
        <taxon>Buhlduvirus animalis</taxon>
    </lineage>
</organism>
<evidence type="ECO:0000256" key="1">
    <source>
        <dbReference type="SAM" id="MobiDB-lite"/>
    </source>
</evidence>
<dbReference type="EMBL" id="MT774411">
    <property type="protein sequence ID" value="QOR57901.1"/>
    <property type="molecule type" value="Genomic_DNA"/>
</dbReference>
<feature type="region of interest" description="Disordered" evidence="1">
    <location>
        <begin position="1"/>
        <end position="25"/>
    </location>
</feature>
<feature type="compositionally biased region" description="Basic residues" evidence="1">
    <location>
        <begin position="199"/>
        <end position="213"/>
    </location>
</feature>
<name>A0A7M1RVI7_9CAUD</name>
<feature type="compositionally biased region" description="Basic residues" evidence="1">
    <location>
        <begin position="156"/>
        <end position="179"/>
    </location>
</feature>
<evidence type="ECO:0000313" key="3">
    <source>
        <dbReference type="Proteomes" id="UP000593824"/>
    </source>
</evidence>
<dbReference type="RefSeq" id="YP_010113541.1">
    <property type="nucleotide sequence ID" value="NC_055904.1"/>
</dbReference>
<evidence type="ECO:0000313" key="2">
    <source>
        <dbReference type="EMBL" id="QOR57901.1"/>
    </source>
</evidence>
<feature type="region of interest" description="Disordered" evidence="1">
    <location>
        <begin position="156"/>
        <end position="213"/>
    </location>
</feature>
<dbReference type="Proteomes" id="UP000593824">
    <property type="component" value="Segment"/>
</dbReference>
<accession>A0A7M1RVI7</accession>
<keyword evidence="3" id="KW-1185">Reference proteome</keyword>
<protein>
    <submittedName>
        <fullName evidence="2">Uncharacterized protein</fullName>
    </submittedName>
</protein>
<dbReference type="KEGG" id="vg:65132072"/>
<reference evidence="2 3" key="1">
    <citation type="submission" date="2020-07" db="EMBL/GenBank/DDBJ databases">
        <title>Taxonomic proposal: Crassvirales, a new order of highly abundant and diverse bacterial viruses.</title>
        <authorList>
            <person name="Shkoporov A.N."/>
            <person name="Stockdale S.R."/>
            <person name="Guerin E."/>
            <person name="Ross R.P."/>
            <person name="Hill C."/>
        </authorList>
    </citation>
    <scope>NUCLEOTIDE SEQUENCE [LARGE SCALE GENOMIC DNA]</scope>
</reference>
<sequence>MKKNTIVDTANNGQNTTENTVDNTSKLTKAERREQNYVAFRVNALKRRCKRCGLSEEKTNAYVEKLKELLASPNTYDIYVFFPQKDYKMISAIVNKHIDTKANDNIIMEYWMKFVGDNELLNKLREVLPDSAKIQPLVRKKRIDFDDGDNVVQNKKVPKKKVAKRKSKIEKRAEAKKKKNLADVRASRKAKKATIVPIRKNKNSGKQLKKKAA</sequence>
<proteinExistence type="predicted"/>
<dbReference type="GeneID" id="65132072"/>